<dbReference type="Proteomes" id="UP000887159">
    <property type="component" value="Unassembled WGS sequence"/>
</dbReference>
<evidence type="ECO:0000313" key="2">
    <source>
        <dbReference type="Proteomes" id="UP000887159"/>
    </source>
</evidence>
<proteinExistence type="predicted"/>
<protein>
    <submittedName>
        <fullName evidence="1">Uncharacterized protein</fullName>
    </submittedName>
</protein>
<accession>A0A8X6VFU4</accession>
<reference evidence="1" key="1">
    <citation type="submission" date="2020-08" db="EMBL/GenBank/DDBJ databases">
        <title>Multicomponent nature underlies the extraordinary mechanical properties of spider dragline silk.</title>
        <authorList>
            <person name="Kono N."/>
            <person name="Nakamura H."/>
            <person name="Mori M."/>
            <person name="Yoshida Y."/>
            <person name="Ohtoshi R."/>
            <person name="Malay A.D."/>
            <person name="Moran D.A.P."/>
            <person name="Tomita M."/>
            <person name="Numata K."/>
            <person name="Arakawa K."/>
        </authorList>
    </citation>
    <scope>NUCLEOTIDE SEQUENCE</scope>
</reference>
<organism evidence="1 2">
    <name type="scientific">Trichonephila clavipes</name>
    <name type="common">Golden silk orbweaver</name>
    <name type="synonym">Nephila clavipes</name>
    <dbReference type="NCBI Taxonomy" id="2585209"/>
    <lineage>
        <taxon>Eukaryota</taxon>
        <taxon>Metazoa</taxon>
        <taxon>Ecdysozoa</taxon>
        <taxon>Arthropoda</taxon>
        <taxon>Chelicerata</taxon>
        <taxon>Arachnida</taxon>
        <taxon>Araneae</taxon>
        <taxon>Araneomorphae</taxon>
        <taxon>Entelegynae</taxon>
        <taxon>Araneoidea</taxon>
        <taxon>Nephilidae</taxon>
        <taxon>Trichonephila</taxon>
    </lineage>
</organism>
<dbReference type="AlphaFoldDB" id="A0A8X6VFU4"/>
<evidence type="ECO:0000313" key="1">
    <source>
        <dbReference type="EMBL" id="GFY17032.1"/>
    </source>
</evidence>
<comment type="caution">
    <text evidence="1">The sequence shown here is derived from an EMBL/GenBank/DDBJ whole genome shotgun (WGS) entry which is preliminary data.</text>
</comment>
<name>A0A8X6VFU4_TRICX</name>
<sequence>MMTNVEFETVTTIVVGLKTVKIGLEKLYSRNATLLTEDVFSFVMGELNEQNSEFAKNRKHFLIQRINERLNVNLIGLIQYLNCGRKYEAAAVTVDISRLPGENYLLIQAQMRDRDRDKAFLRRRGIDIQLFALRRR</sequence>
<gene>
    <name evidence="1" type="primary">NCL1_08161</name>
    <name evidence="1" type="ORF">TNCV_1088081</name>
</gene>
<dbReference type="EMBL" id="BMAU01021343">
    <property type="protein sequence ID" value="GFY17032.1"/>
    <property type="molecule type" value="Genomic_DNA"/>
</dbReference>
<keyword evidence="2" id="KW-1185">Reference proteome</keyword>